<proteinExistence type="predicted"/>
<evidence type="ECO:0000256" key="5">
    <source>
        <dbReference type="SAM" id="Phobius"/>
    </source>
</evidence>
<evidence type="ECO:0000313" key="7">
    <source>
        <dbReference type="Proteomes" id="UP000778523"/>
    </source>
</evidence>
<sequence>MSLLIDALRQAENAQRNAGERLPDSSAELRLEEQTAAPPLSVSRPVPPRPTGTPSASAGAPPREAIKDLFELKQPRPNHVPLILAGGGLLALAIGALYLWWATSQPGGIQAGPGLNAAQPPMIAPVSSAATSVPQPPRETPPPARDESSPPALMAVTNPPPGSPAAQMPTLESGSIRRTTPPAQASRSPLQEAHEAYEQGRLTEAYQRFGEILRQEPRNLGALNAQALIALRAGQRNEAERLLRQALQADPKDAEARSQLALLYAEGDPVTAESRLRSLVAEQAESAPALFALGSLYARQGRWVEAQQAFFQAHTLDERNADTLYNLAVALDHLEQPRLAARYYEQAANAGRPGMIAFDPALARQRARSLSDTAQPATP</sequence>
<evidence type="ECO:0000256" key="1">
    <source>
        <dbReference type="ARBA" id="ARBA00022737"/>
    </source>
</evidence>
<dbReference type="Gene3D" id="1.25.40.10">
    <property type="entry name" value="Tetratricopeptide repeat domain"/>
    <property type="match status" value="1"/>
</dbReference>
<reference evidence="6 7" key="1">
    <citation type="submission" date="2020-06" db="EMBL/GenBank/DDBJ databases">
        <title>Draft genome of Uliginosibacterium sp. IMCC34675.</title>
        <authorList>
            <person name="Song J."/>
        </authorList>
    </citation>
    <scope>NUCLEOTIDE SEQUENCE [LARGE SCALE GENOMIC DNA]</scope>
    <source>
        <strain evidence="6 7">IMCC34675</strain>
    </source>
</reference>
<feature type="region of interest" description="Disordered" evidence="4">
    <location>
        <begin position="127"/>
        <end position="195"/>
    </location>
</feature>
<feature type="transmembrane region" description="Helical" evidence="5">
    <location>
        <begin position="82"/>
        <end position="101"/>
    </location>
</feature>
<keyword evidence="5" id="KW-0812">Transmembrane</keyword>
<dbReference type="Pfam" id="PF14559">
    <property type="entry name" value="TPR_19"/>
    <property type="match status" value="2"/>
</dbReference>
<dbReference type="InterPro" id="IPR019734">
    <property type="entry name" value="TPR_rpt"/>
</dbReference>
<gene>
    <name evidence="6" type="ORF">HJ583_016495</name>
</gene>
<dbReference type="SMART" id="SM00028">
    <property type="entry name" value="TPR"/>
    <property type="match status" value="4"/>
</dbReference>
<evidence type="ECO:0000313" key="6">
    <source>
        <dbReference type="EMBL" id="NSL56636.1"/>
    </source>
</evidence>
<feature type="repeat" description="TPR" evidence="3">
    <location>
        <begin position="287"/>
        <end position="320"/>
    </location>
</feature>
<dbReference type="EMBL" id="JABCSC020000004">
    <property type="protein sequence ID" value="NSL56636.1"/>
    <property type="molecule type" value="Genomic_DNA"/>
</dbReference>
<dbReference type="Proteomes" id="UP000778523">
    <property type="component" value="Unassembled WGS sequence"/>
</dbReference>
<protein>
    <submittedName>
        <fullName evidence="6">Tetratricopeptide repeat protein</fullName>
    </submittedName>
</protein>
<evidence type="ECO:0000256" key="2">
    <source>
        <dbReference type="ARBA" id="ARBA00022803"/>
    </source>
</evidence>
<dbReference type="SUPFAM" id="SSF48452">
    <property type="entry name" value="TPR-like"/>
    <property type="match status" value="1"/>
</dbReference>
<evidence type="ECO:0000256" key="4">
    <source>
        <dbReference type="SAM" id="MobiDB-lite"/>
    </source>
</evidence>
<keyword evidence="5" id="KW-1133">Transmembrane helix</keyword>
<dbReference type="InterPro" id="IPR011990">
    <property type="entry name" value="TPR-like_helical_dom_sf"/>
</dbReference>
<keyword evidence="5" id="KW-0472">Membrane</keyword>
<feature type="compositionally biased region" description="Pro residues" evidence="4">
    <location>
        <begin position="134"/>
        <end position="143"/>
    </location>
</feature>
<name>A0ABX2IQR9_9RHOO</name>
<organism evidence="6 7">
    <name type="scientific">Uliginosibacterium aquaticum</name>
    <dbReference type="NCBI Taxonomy" id="2731212"/>
    <lineage>
        <taxon>Bacteria</taxon>
        <taxon>Pseudomonadati</taxon>
        <taxon>Pseudomonadota</taxon>
        <taxon>Betaproteobacteria</taxon>
        <taxon>Rhodocyclales</taxon>
        <taxon>Zoogloeaceae</taxon>
        <taxon>Uliginosibacterium</taxon>
    </lineage>
</organism>
<feature type="compositionally biased region" description="Basic and acidic residues" evidence="4">
    <location>
        <begin position="18"/>
        <end position="33"/>
    </location>
</feature>
<comment type="caution">
    <text evidence="6">The sequence shown here is derived from an EMBL/GenBank/DDBJ whole genome shotgun (WGS) entry which is preliminary data.</text>
</comment>
<keyword evidence="2 3" id="KW-0802">TPR repeat</keyword>
<evidence type="ECO:0000256" key="3">
    <source>
        <dbReference type="PROSITE-ProRule" id="PRU00339"/>
    </source>
</evidence>
<keyword evidence="7" id="KW-1185">Reference proteome</keyword>
<dbReference type="RefSeq" id="WP_170022942.1">
    <property type="nucleotide sequence ID" value="NZ_JABCSC020000004.1"/>
</dbReference>
<keyword evidence="1" id="KW-0677">Repeat</keyword>
<dbReference type="InterPro" id="IPR050498">
    <property type="entry name" value="Ycf3"/>
</dbReference>
<accession>A0ABX2IQR9</accession>
<dbReference type="PROSITE" id="PS50005">
    <property type="entry name" value="TPR"/>
    <property type="match status" value="1"/>
</dbReference>
<dbReference type="PANTHER" id="PTHR44858">
    <property type="entry name" value="TETRATRICOPEPTIDE REPEAT PROTEIN 6"/>
    <property type="match status" value="1"/>
</dbReference>
<feature type="compositionally biased region" description="Polar residues" evidence="4">
    <location>
        <begin position="170"/>
        <end position="189"/>
    </location>
</feature>
<dbReference type="PANTHER" id="PTHR44858:SF1">
    <property type="entry name" value="UDP-N-ACETYLGLUCOSAMINE--PEPTIDE N-ACETYLGLUCOSAMINYLTRANSFERASE SPINDLY-RELATED"/>
    <property type="match status" value="1"/>
</dbReference>
<feature type="region of interest" description="Disordered" evidence="4">
    <location>
        <begin position="13"/>
        <end position="61"/>
    </location>
</feature>